<reference evidence="3" key="1">
    <citation type="journal article" date="2014" name="Front. Microbiol.">
        <title>High frequency of phylogenetically diverse reductive dehalogenase-homologous genes in deep subseafloor sedimentary metagenomes.</title>
        <authorList>
            <person name="Kawai M."/>
            <person name="Futagami T."/>
            <person name="Toyoda A."/>
            <person name="Takaki Y."/>
            <person name="Nishi S."/>
            <person name="Hori S."/>
            <person name="Arai W."/>
            <person name="Tsubouchi T."/>
            <person name="Morono Y."/>
            <person name="Uchiyama I."/>
            <person name="Ito T."/>
            <person name="Fujiyama A."/>
            <person name="Inagaki F."/>
            <person name="Takami H."/>
        </authorList>
    </citation>
    <scope>NUCLEOTIDE SEQUENCE</scope>
    <source>
        <strain evidence="3">Expedition CK06-06</strain>
    </source>
</reference>
<sequence>IETLSGMRQAKAYMLGNKVSRVEVSMGTPQFQPEQIPVTLTTDAVASEAKQSPVITYQLTTNSYQLSVSLLSMGNPHAVSFVSEPVVNFPLAEVGPKVERHPLFPQRTNFEIARVLSRGKIEARVWERGVGETLACGSGACAIAVAAQLHNYVGDIVDIILPGGTLTISWDRVGEVLLTGPVEEVFTGEYLTKGE</sequence>
<comment type="caution">
    <text evidence="3">The sequence shown here is derived from an EMBL/GenBank/DDBJ whole genome shotgun (WGS) entry which is preliminary data.</text>
</comment>
<dbReference type="PANTHER" id="PTHR31689:SF0">
    <property type="entry name" value="DIAMINOPIMELATE EPIMERASE"/>
    <property type="match status" value="1"/>
</dbReference>
<dbReference type="GO" id="GO:0005829">
    <property type="term" value="C:cytosol"/>
    <property type="evidence" value="ECO:0007669"/>
    <property type="project" value="TreeGrafter"/>
</dbReference>
<comment type="similarity">
    <text evidence="1">Belongs to the diaminopimelate epimerase family.</text>
</comment>
<keyword evidence="2" id="KW-0413">Isomerase</keyword>
<dbReference type="Pfam" id="PF01678">
    <property type="entry name" value="DAP_epimerase"/>
    <property type="match status" value="1"/>
</dbReference>
<accession>X1HAT5</accession>
<dbReference type="GO" id="GO:0008837">
    <property type="term" value="F:diaminopimelate epimerase activity"/>
    <property type="evidence" value="ECO:0007669"/>
    <property type="project" value="InterPro"/>
</dbReference>
<evidence type="ECO:0000313" key="3">
    <source>
        <dbReference type="EMBL" id="GAH67316.1"/>
    </source>
</evidence>
<evidence type="ECO:0000256" key="2">
    <source>
        <dbReference type="ARBA" id="ARBA00023235"/>
    </source>
</evidence>
<name>X1HAT5_9ZZZZ</name>
<dbReference type="SUPFAM" id="SSF54506">
    <property type="entry name" value="Diaminopimelate epimerase-like"/>
    <property type="match status" value="1"/>
</dbReference>
<dbReference type="NCBIfam" id="TIGR00652">
    <property type="entry name" value="DapF"/>
    <property type="match status" value="1"/>
</dbReference>
<protein>
    <recommendedName>
        <fullName evidence="4">Diaminopimelate epimerase</fullName>
    </recommendedName>
</protein>
<dbReference type="AlphaFoldDB" id="X1HAT5"/>
<dbReference type="EMBL" id="BARU01026829">
    <property type="protein sequence ID" value="GAH67316.1"/>
    <property type="molecule type" value="Genomic_DNA"/>
</dbReference>
<feature type="non-terminal residue" evidence="3">
    <location>
        <position position="1"/>
    </location>
</feature>
<organism evidence="3">
    <name type="scientific">marine sediment metagenome</name>
    <dbReference type="NCBI Taxonomy" id="412755"/>
    <lineage>
        <taxon>unclassified sequences</taxon>
        <taxon>metagenomes</taxon>
        <taxon>ecological metagenomes</taxon>
    </lineage>
</organism>
<gene>
    <name evidence="3" type="ORF">S03H2_43054</name>
</gene>
<dbReference type="PANTHER" id="PTHR31689">
    <property type="entry name" value="DIAMINOPIMELATE EPIMERASE, CHLOROPLASTIC"/>
    <property type="match status" value="1"/>
</dbReference>
<evidence type="ECO:0008006" key="4">
    <source>
        <dbReference type="Google" id="ProtNLM"/>
    </source>
</evidence>
<evidence type="ECO:0000256" key="1">
    <source>
        <dbReference type="ARBA" id="ARBA00010219"/>
    </source>
</evidence>
<dbReference type="Gene3D" id="3.10.310.10">
    <property type="entry name" value="Diaminopimelate Epimerase, Chain A, domain 1"/>
    <property type="match status" value="1"/>
</dbReference>
<dbReference type="GO" id="GO:0009089">
    <property type="term" value="P:lysine biosynthetic process via diaminopimelate"/>
    <property type="evidence" value="ECO:0007669"/>
    <property type="project" value="InterPro"/>
</dbReference>
<proteinExistence type="inferred from homology"/>
<dbReference type="InterPro" id="IPR001653">
    <property type="entry name" value="DAP_epimerase_DapF"/>
</dbReference>